<evidence type="ECO:0000259" key="2">
    <source>
        <dbReference type="PROSITE" id="PS51148"/>
    </source>
</evidence>
<dbReference type="Gene3D" id="2.30.30.30">
    <property type="match status" value="1"/>
</dbReference>
<dbReference type="GO" id="GO:0005737">
    <property type="term" value="C:cytoplasm"/>
    <property type="evidence" value="ECO:0007669"/>
    <property type="project" value="TreeGrafter"/>
</dbReference>
<dbReference type="SMART" id="SM01185">
    <property type="entry name" value="EFP"/>
    <property type="match status" value="1"/>
</dbReference>
<dbReference type="SUPFAM" id="SSF50104">
    <property type="entry name" value="Translation proteins SH3-like domain"/>
    <property type="match status" value="1"/>
</dbReference>
<dbReference type="Gene3D" id="2.40.50.140">
    <property type="entry name" value="Nucleic acid-binding proteins"/>
    <property type="match status" value="1"/>
</dbReference>
<sequence>MAASKSVLQRRRPRPQGLVLAALAAAAASAAFCCSCFAGGHGVPALRPAAAGRLPLIARQGNMIQIPGDIKNGQRLIIEGIPVSVMEFMSKKQGKGVAFTKAKLRNLVSGAIVEKTLSSGSKFEEVETSTKRGTFSYFDEQTNSYVLMDTETFETFPIAADILGELGEWLTEGMYMEFEQWETKIIGVKVKGDLILDVAEVAQVKDNKKDCTCVLSNGITRSGPPYLQVGDKVLIDKGDFRIIKRLSAEEVAASARAEEDLKAR</sequence>
<name>A0A813IIK1_POLGL</name>
<dbReference type="InterPro" id="IPR013185">
    <property type="entry name" value="Transl_elong_KOW-like"/>
</dbReference>
<gene>
    <name evidence="3" type="ORF">PGLA1383_LOCUS31650</name>
    <name evidence="4" type="ORF">PGLA2088_LOCUS9116</name>
</gene>
<dbReference type="EMBL" id="CAJNNV010025330">
    <property type="protein sequence ID" value="CAE8613910.1"/>
    <property type="molecule type" value="Genomic_DNA"/>
</dbReference>
<dbReference type="PROSITE" id="PS51148">
    <property type="entry name" value="AXH"/>
    <property type="match status" value="1"/>
</dbReference>
<dbReference type="Proteomes" id="UP000654075">
    <property type="component" value="Unassembled WGS sequence"/>
</dbReference>
<dbReference type="InterPro" id="IPR014722">
    <property type="entry name" value="Rib_uL2_dom2"/>
</dbReference>
<dbReference type="Pfam" id="PF08207">
    <property type="entry name" value="EFP_N"/>
    <property type="match status" value="1"/>
</dbReference>
<evidence type="ECO:0000313" key="4">
    <source>
        <dbReference type="EMBL" id="CAE8651582.1"/>
    </source>
</evidence>
<dbReference type="Pfam" id="PF01132">
    <property type="entry name" value="EFP"/>
    <property type="match status" value="1"/>
</dbReference>
<keyword evidence="6" id="KW-1185">Reference proteome</keyword>
<dbReference type="PANTHER" id="PTHR30053">
    <property type="entry name" value="ELONGATION FACTOR P"/>
    <property type="match status" value="1"/>
</dbReference>
<evidence type="ECO:0000256" key="1">
    <source>
        <dbReference type="ARBA" id="ARBA00009479"/>
    </source>
</evidence>
<dbReference type="GO" id="GO:0003746">
    <property type="term" value="F:translation elongation factor activity"/>
    <property type="evidence" value="ECO:0007669"/>
    <property type="project" value="InterPro"/>
</dbReference>
<organism evidence="4 5">
    <name type="scientific">Polarella glacialis</name>
    <name type="common">Dinoflagellate</name>
    <dbReference type="NCBI Taxonomy" id="89957"/>
    <lineage>
        <taxon>Eukaryota</taxon>
        <taxon>Sar</taxon>
        <taxon>Alveolata</taxon>
        <taxon>Dinophyceae</taxon>
        <taxon>Suessiales</taxon>
        <taxon>Suessiaceae</taxon>
        <taxon>Polarella</taxon>
    </lineage>
</organism>
<dbReference type="OrthoDB" id="425428at2759"/>
<reference evidence="4" key="1">
    <citation type="submission" date="2021-02" db="EMBL/GenBank/DDBJ databases">
        <authorList>
            <person name="Dougan E. K."/>
            <person name="Rhodes N."/>
            <person name="Thang M."/>
            <person name="Chan C."/>
        </authorList>
    </citation>
    <scope>NUCLEOTIDE SEQUENCE</scope>
</reference>
<dbReference type="GO" id="GO:0003723">
    <property type="term" value="F:RNA binding"/>
    <property type="evidence" value="ECO:0007669"/>
    <property type="project" value="InterPro"/>
</dbReference>
<dbReference type="EMBL" id="CAJNNW010009956">
    <property type="protein sequence ID" value="CAE8651582.1"/>
    <property type="molecule type" value="Genomic_DNA"/>
</dbReference>
<dbReference type="InterPro" id="IPR003652">
    <property type="entry name" value="Ataxin_AXH_dom"/>
</dbReference>
<accession>A0A813IIK1</accession>
<dbReference type="InterPro" id="IPR008991">
    <property type="entry name" value="Translation_prot_SH3-like_sf"/>
</dbReference>
<dbReference type="SUPFAM" id="SSF50249">
    <property type="entry name" value="Nucleic acid-binding proteins"/>
    <property type="match status" value="1"/>
</dbReference>
<dbReference type="AlphaFoldDB" id="A0A813IIK1"/>
<evidence type="ECO:0000313" key="3">
    <source>
        <dbReference type="EMBL" id="CAE8613910.1"/>
    </source>
</evidence>
<evidence type="ECO:0000313" key="6">
    <source>
        <dbReference type="Proteomes" id="UP000654075"/>
    </source>
</evidence>
<dbReference type="InterPro" id="IPR001059">
    <property type="entry name" value="Transl_elong_P/YeiP_cen"/>
</dbReference>
<feature type="domain" description="AXH" evidence="2">
    <location>
        <begin position="215"/>
        <end position="264"/>
    </location>
</feature>
<proteinExistence type="inferred from homology"/>
<dbReference type="Proteomes" id="UP000626109">
    <property type="component" value="Unassembled WGS sequence"/>
</dbReference>
<dbReference type="InterPro" id="IPR012340">
    <property type="entry name" value="NA-bd_OB-fold"/>
</dbReference>
<evidence type="ECO:0000313" key="5">
    <source>
        <dbReference type="Proteomes" id="UP000626109"/>
    </source>
</evidence>
<dbReference type="PANTHER" id="PTHR30053:SF14">
    <property type="entry name" value="TRANSLATION ELONGATION FACTOR KOW-LIKE DOMAIN-CONTAINING PROTEIN"/>
    <property type="match status" value="1"/>
</dbReference>
<dbReference type="InterPro" id="IPR020599">
    <property type="entry name" value="Transl_elong_fac_P/YeiP"/>
</dbReference>
<protein>
    <recommendedName>
        <fullName evidence="2">AXH domain-containing protein</fullName>
    </recommendedName>
</protein>
<comment type="similarity">
    <text evidence="1">Belongs to the elongation factor P family.</text>
</comment>
<comment type="caution">
    <text evidence="4">The sequence shown here is derived from an EMBL/GenBank/DDBJ whole genome shotgun (WGS) entry which is preliminary data.</text>
</comment>